<reference evidence="2" key="1">
    <citation type="journal article" date="2022" name="Int. J. Mol. Sci.">
        <title>Draft Genome of Tanacetum Coccineum: Genomic Comparison of Closely Related Tanacetum-Family Plants.</title>
        <authorList>
            <person name="Yamashiro T."/>
            <person name="Shiraishi A."/>
            <person name="Nakayama K."/>
            <person name="Satake H."/>
        </authorList>
    </citation>
    <scope>NUCLEOTIDE SEQUENCE</scope>
</reference>
<dbReference type="Proteomes" id="UP001151760">
    <property type="component" value="Unassembled WGS sequence"/>
</dbReference>
<feature type="compositionally biased region" description="Low complexity" evidence="1">
    <location>
        <begin position="55"/>
        <end position="66"/>
    </location>
</feature>
<evidence type="ECO:0000256" key="1">
    <source>
        <dbReference type="SAM" id="MobiDB-lite"/>
    </source>
</evidence>
<comment type="caution">
    <text evidence="2">The sequence shown here is derived from an EMBL/GenBank/DDBJ whole genome shotgun (WGS) entry which is preliminary data.</text>
</comment>
<evidence type="ECO:0000313" key="3">
    <source>
        <dbReference type="Proteomes" id="UP001151760"/>
    </source>
</evidence>
<keyword evidence="3" id="KW-1185">Reference proteome</keyword>
<evidence type="ECO:0000313" key="2">
    <source>
        <dbReference type="EMBL" id="GJS54221.1"/>
    </source>
</evidence>
<feature type="region of interest" description="Disordered" evidence="1">
    <location>
        <begin position="1"/>
        <end position="72"/>
    </location>
</feature>
<feature type="compositionally biased region" description="Basic and acidic residues" evidence="1">
    <location>
        <begin position="125"/>
        <end position="145"/>
    </location>
</feature>
<gene>
    <name evidence="2" type="ORF">Tco_0627583</name>
</gene>
<feature type="region of interest" description="Disordered" evidence="1">
    <location>
        <begin position="108"/>
        <end position="145"/>
    </location>
</feature>
<feature type="compositionally biased region" description="Polar residues" evidence="1">
    <location>
        <begin position="1"/>
        <end position="16"/>
    </location>
</feature>
<feature type="compositionally biased region" description="Gly residues" evidence="1">
    <location>
        <begin position="42"/>
        <end position="53"/>
    </location>
</feature>
<organism evidence="2 3">
    <name type="scientific">Tanacetum coccineum</name>
    <dbReference type="NCBI Taxonomy" id="301880"/>
    <lineage>
        <taxon>Eukaryota</taxon>
        <taxon>Viridiplantae</taxon>
        <taxon>Streptophyta</taxon>
        <taxon>Embryophyta</taxon>
        <taxon>Tracheophyta</taxon>
        <taxon>Spermatophyta</taxon>
        <taxon>Magnoliopsida</taxon>
        <taxon>eudicotyledons</taxon>
        <taxon>Gunneridae</taxon>
        <taxon>Pentapetalae</taxon>
        <taxon>asterids</taxon>
        <taxon>campanulids</taxon>
        <taxon>Asterales</taxon>
        <taxon>Asteraceae</taxon>
        <taxon>Asteroideae</taxon>
        <taxon>Anthemideae</taxon>
        <taxon>Anthemidinae</taxon>
        <taxon>Tanacetum</taxon>
    </lineage>
</organism>
<accession>A0ABQ4WMV5</accession>
<protein>
    <submittedName>
        <fullName evidence="2">Uncharacterized protein</fullName>
    </submittedName>
</protein>
<dbReference type="EMBL" id="BQNB010008781">
    <property type="protein sequence ID" value="GJS54221.1"/>
    <property type="molecule type" value="Genomic_DNA"/>
</dbReference>
<name>A0ABQ4WMV5_9ASTR</name>
<sequence length="145" mass="15482">MVSTMTTRNASRQTAATRGGGTSKQDGRECKRTGNQTRSGRNGQGSQKGGHGGQESDQGSQGSSIGNRVNEGGGRVLDFATIIAQHNKAKVNSECYTKAMMLTDEAVRNGALKKNTKKRGNSGEPSRDVRDDKKRLGLEGHLPHQ</sequence>
<reference evidence="2" key="2">
    <citation type="submission" date="2022-01" db="EMBL/GenBank/DDBJ databases">
        <authorList>
            <person name="Yamashiro T."/>
            <person name="Shiraishi A."/>
            <person name="Satake H."/>
            <person name="Nakayama K."/>
        </authorList>
    </citation>
    <scope>NUCLEOTIDE SEQUENCE</scope>
</reference>
<proteinExistence type="predicted"/>